<dbReference type="EMBL" id="CP001013">
    <property type="protein sequence ID" value="ACB34491.1"/>
    <property type="molecule type" value="Genomic_DNA"/>
</dbReference>
<dbReference type="PANTHER" id="PTHR18964:SF149">
    <property type="entry name" value="BIFUNCTIONAL UDP-N-ACETYLGLUCOSAMINE 2-EPIMERASE_N-ACETYLMANNOSAMINE KINASE"/>
    <property type="match status" value="1"/>
</dbReference>
<dbReference type="SUPFAM" id="SSF46785">
    <property type="entry name" value="Winged helix' DNA-binding domain"/>
    <property type="match status" value="1"/>
</dbReference>
<evidence type="ECO:0000256" key="2">
    <source>
        <dbReference type="SAM" id="MobiDB-lite"/>
    </source>
</evidence>
<dbReference type="AlphaFoldDB" id="B1Y3G3"/>
<dbReference type="eggNOG" id="COG1940">
    <property type="taxonomic scope" value="Bacteria"/>
</dbReference>
<dbReference type="HOGENOM" id="CLU_036604_13_0_4"/>
<proteinExistence type="inferred from homology"/>
<dbReference type="InterPro" id="IPR036388">
    <property type="entry name" value="WH-like_DNA-bd_sf"/>
</dbReference>
<dbReference type="InterPro" id="IPR000600">
    <property type="entry name" value="ROK"/>
</dbReference>
<comment type="similarity">
    <text evidence="1">Belongs to the ROK (NagC/XylR) family.</text>
</comment>
<evidence type="ECO:0000256" key="1">
    <source>
        <dbReference type="ARBA" id="ARBA00006479"/>
    </source>
</evidence>
<dbReference type="InterPro" id="IPR043129">
    <property type="entry name" value="ATPase_NBD"/>
</dbReference>
<dbReference type="CDD" id="cd23763">
    <property type="entry name" value="ASKHA_ATPase_ROK"/>
    <property type="match status" value="1"/>
</dbReference>
<sequence>MAYEIDPLSPMSSRPASAPTTPKLRPRGSNHVGMRQYNERVVLQAIRLNGELPKADLARLTHLSTQTVSLIVNALIDDGLLIKREPLRGRVGQPSVPIALNPEGAFAIGVKIGRRSMDVLVIDFTGAVRERFGVQYDFPDPITLFPELQRMLGHCVASLGSLSHRLTGMGVAAPLSLGGWQTLLGVPSDQASRWNDIDLAERVSAMTDLPVHLIKDTAAACVAELVAGRGRSMKSFLYLFVDTFVGGGLVIDSHLYGGAGGNAGAVGSMPLHAANSGGVPAQVLSAASLFNLQRLYESAGLDPQAAVDGRALEPPWANYTRVWLRNAAQAMALAIANAACLLDLGDVIVDGVFGRDLLSRLIAHIEEALDAYSWEGVTRPSVRAGTIGSDARALGGALLPLYAEFAPDPELFLKNQPSPATV</sequence>
<dbReference type="eggNOG" id="COG1846">
    <property type="taxonomic scope" value="Bacteria"/>
</dbReference>
<dbReference type="SUPFAM" id="SSF53067">
    <property type="entry name" value="Actin-like ATPase domain"/>
    <property type="match status" value="1"/>
</dbReference>
<evidence type="ECO:0000313" key="3">
    <source>
        <dbReference type="EMBL" id="ACB34491.1"/>
    </source>
</evidence>
<dbReference type="Pfam" id="PF13412">
    <property type="entry name" value="HTH_24"/>
    <property type="match status" value="1"/>
</dbReference>
<dbReference type="PANTHER" id="PTHR18964">
    <property type="entry name" value="ROK (REPRESSOR, ORF, KINASE) FAMILY"/>
    <property type="match status" value="1"/>
</dbReference>
<reference evidence="3 4" key="1">
    <citation type="submission" date="2008-03" db="EMBL/GenBank/DDBJ databases">
        <title>Complete sequence of Leptothrix cholodnii SP-6.</title>
        <authorList>
            <consortium name="US DOE Joint Genome Institute"/>
            <person name="Copeland A."/>
            <person name="Lucas S."/>
            <person name="Lapidus A."/>
            <person name="Glavina del Rio T."/>
            <person name="Dalin E."/>
            <person name="Tice H."/>
            <person name="Bruce D."/>
            <person name="Goodwin L."/>
            <person name="Pitluck S."/>
            <person name="Chertkov O."/>
            <person name="Brettin T."/>
            <person name="Detter J.C."/>
            <person name="Han C."/>
            <person name="Kuske C.R."/>
            <person name="Schmutz J."/>
            <person name="Larimer F."/>
            <person name="Land M."/>
            <person name="Hauser L."/>
            <person name="Kyrpides N."/>
            <person name="Lykidis A."/>
            <person name="Emerson D."/>
            <person name="Richardson P."/>
        </authorList>
    </citation>
    <scope>NUCLEOTIDE SEQUENCE [LARGE SCALE GENOMIC DNA]</scope>
    <source>
        <strain evidence="4">ATCC 51168 / LMG 8142 / SP-6</strain>
    </source>
</reference>
<feature type="compositionally biased region" description="Polar residues" evidence="2">
    <location>
        <begin position="10"/>
        <end position="20"/>
    </location>
</feature>
<evidence type="ECO:0000313" key="4">
    <source>
        <dbReference type="Proteomes" id="UP000001693"/>
    </source>
</evidence>
<dbReference type="Pfam" id="PF00480">
    <property type="entry name" value="ROK"/>
    <property type="match status" value="1"/>
</dbReference>
<feature type="region of interest" description="Disordered" evidence="2">
    <location>
        <begin position="1"/>
        <end position="31"/>
    </location>
</feature>
<dbReference type="KEGG" id="lch:Lcho_2225"/>
<dbReference type="Gene3D" id="1.10.10.10">
    <property type="entry name" value="Winged helix-like DNA-binding domain superfamily/Winged helix DNA-binding domain"/>
    <property type="match status" value="1"/>
</dbReference>
<dbReference type="Gene3D" id="3.30.420.40">
    <property type="match status" value="2"/>
</dbReference>
<keyword evidence="4" id="KW-1185">Reference proteome</keyword>
<name>B1Y3G3_LEPCP</name>
<protein>
    <submittedName>
        <fullName evidence="3">ROK family protein</fullName>
    </submittedName>
</protein>
<organism evidence="3 4">
    <name type="scientific">Leptothrix cholodnii (strain ATCC 51168 / LMG 8142 / SP-6)</name>
    <name type="common">Leptothrix discophora (strain SP-6)</name>
    <dbReference type="NCBI Taxonomy" id="395495"/>
    <lineage>
        <taxon>Bacteria</taxon>
        <taxon>Pseudomonadati</taxon>
        <taxon>Pseudomonadota</taxon>
        <taxon>Betaproteobacteria</taxon>
        <taxon>Burkholderiales</taxon>
        <taxon>Sphaerotilaceae</taxon>
        <taxon>Leptothrix</taxon>
    </lineage>
</organism>
<dbReference type="Proteomes" id="UP000001693">
    <property type="component" value="Chromosome"/>
</dbReference>
<dbReference type="STRING" id="395495.Lcho_2225"/>
<accession>B1Y3G3</accession>
<dbReference type="InterPro" id="IPR036390">
    <property type="entry name" value="WH_DNA-bd_sf"/>
</dbReference>
<gene>
    <name evidence="3" type="ordered locus">Lcho_2225</name>
</gene>